<dbReference type="AlphaFoldDB" id="A0A9N7VRI8"/>
<comment type="caution">
    <text evidence="1">The sequence shown here is derived from an EMBL/GenBank/DDBJ whole genome shotgun (WGS) entry which is preliminary data.</text>
</comment>
<keyword evidence="2" id="KW-1185">Reference proteome</keyword>
<evidence type="ECO:0000313" key="1">
    <source>
        <dbReference type="EMBL" id="CAB1455419.1"/>
    </source>
</evidence>
<accession>A0A9N7VRI8</accession>
<proteinExistence type="predicted"/>
<evidence type="ECO:0000313" key="2">
    <source>
        <dbReference type="Proteomes" id="UP001153269"/>
    </source>
</evidence>
<reference evidence="1" key="1">
    <citation type="submission" date="2020-03" db="EMBL/GenBank/DDBJ databases">
        <authorList>
            <person name="Weist P."/>
        </authorList>
    </citation>
    <scope>NUCLEOTIDE SEQUENCE</scope>
</reference>
<organism evidence="1 2">
    <name type="scientific">Pleuronectes platessa</name>
    <name type="common">European plaice</name>
    <dbReference type="NCBI Taxonomy" id="8262"/>
    <lineage>
        <taxon>Eukaryota</taxon>
        <taxon>Metazoa</taxon>
        <taxon>Chordata</taxon>
        <taxon>Craniata</taxon>
        <taxon>Vertebrata</taxon>
        <taxon>Euteleostomi</taxon>
        <taxon>Actinopterygii</taxon>
        <taxon>Neopterygii</taxon>
        <taxon>Teleostei</taxon>
        <taxon>Neoteleostei</taxon>
        <taxon>Acanthomorphata</taxon>
        <taxon>Carangaria</taxon>
        <taxon>Pleuronectiformes</taxon>
        <taxon>Pleuronectoidei</taxon>
        <taxon>Pleuronectidae</taxon>
        <taxon>Pleuronectes</taxon>
    </lineage>
</organism>
<sequence length="139" mass="15056">MCRYSGVFAAGGEQCATLSVRRLVGLPWSTGVKQSLSVMIPLQVDLVKKRAERGKIPVCSPLKYWSAQVCHSPADTRKTLTVAACSSNEWGLGIAEWMGDHWVQAGSSQQREPGRSCSGRSTRGLNALGQVFFTADPSR</sequence>
<dbReference type="EMBL" id="CADEAL010004254">
    <property type="protein sequence ID" value="CAB1455419.1"/>
    <property type="molecule type" value="Genomic_DNA"/>
</dbReference>
<name>A0A9N7VRI8_PLEPL</name>
<gene>
    <name evidence="1" type="ORF">PLEPLA_LOCUS43195</name>
</gene>
<protein>
    <submittedName>
        <fullName evidence="1">Uncharacterized protein</fullName>
    </submittedName>
</protein>
<dbReference type="Proteomes" id="UP001153269">
    <property type="component" value="Unassembled WGS sequence"/>
</dbReference>